<accession>A0A454CA00</accession>
<dbReference type="AlphaFoldDB" id="A0A454CA00"/>
<evidence type="ECO:0000256" key="1">
    <source>
        <dbReference type="ARBA" id="ARBA00004651"/>
    </source>
</evidence>
<organism evidence="8 9">
    <name type="scientific">Metamycoplasma hominis</name>
    <name type="common">Mycoplasma hominis</name>
    <dbReference type="NCBI Taxonomy" id="2098"/>
    <lineage>
        <taxon>Bacteria</taxon>
        <taxon>Bacillati</taxon>
        <taxon>Mycoplasmatota</taxon>
        <taxon>Mycoplasmoidales</taxon>
        <taxon>Metamycoplasmataceae</taxon>
        <taxon>Metamycoplasma</taxon>
    </lineage>
</organism>
<dbReference type="GO" id="GO:0005886">
    <property type="term" value="C:plasma membrane"/>
    <property type="evidence" value="ECO:0007669"/>
    <property type="project" value="UniProtKB-SubCell"/>
</dbReference>
<evidence type="ECO:0000256" key="3">
    <source>
        <dbReference type="ARBA" id="ARBA00022692"/>
    </source>
</evidence>
<evidence type="ECO:0000256" key="5">
    <source>
        <dbReference type="ARBA" id="ARBA00023136"/>
    </source>
</evidence>
<feature type="transmembrane region" description="Helical" evidence="6">
    <location>
        <begin position="93"/>
        <end position="112"/>
    </location>
</feature>
<dbReference type="RefSeq" id="WP_036438804.1">
    <property type="nucleotide sequence ID" value="NZ_CP033021.1"/>
</dbReference>
<proteinExistence type="predicted"/>
<dbReference type="EMBL" id="CP033021">
    <property type="protein sequence ID" value="AYN65541.1"/>
    <property type="molecule type" value="Genomic_DNA"/>
</dbReference>
<comment type="subcellular location">
    <subcellularLocation>
        <location evidence="1">Cell membrane</location>
        <topology evidence="1">Multi-pass membrane protein</topology>
    </subcellularLocation>
</comment>
<reference evidence="8 9" key="1">
    <citation type="submission" date="2014-08" db="EMBL/GenBank/DDBJ databases">
        <authorList>
            <person name="Kuleshov K."/>
            <person name="Dedkov V."/>
            <person name="Markelov M."/>
            <person name="Pimkina E."/>
        </authorList>
    </citation>
    <scope>NUCLEOTIDE SEQUENCE [LARGE SCALE GENOMIC DNA]</scope>
    <source>
        <strain evidence="9">TOA</strain>
    </source>
</reference>
<feature type="transmembrane region" description="Helical" evidence="6">
    <location>
        <begin position="50"/>
        <end position="68"/>
    </location>
</feature>
<protein>
    <submittedName>
        <fullName evidence="8">YitT family protein</fullName>
    </submittedName>
</protein>
<feature type="transmembrane region" description="Helical" evidence="6">
    <location>
        <begin position="329"/>
        <end position="347"/>
    </location>
</feature>
<dbReference type="Proteomes" id="UP000029712">
    <property type="component" value="Chromosome"/>
</dbReference>
<dbReference type="PANTHER" id="PTHR33545:SF5">
    <property type="entry name" value="UPF0750 MEMBRANE PROTEIN YITT"/>
    <property type="match status" value="1"/>
</dbReference>
<feature type="transmembrane region" description="Helical" evidence="6">
    <location>
        <begin position="286"/>
        <end position="305"/>
    </location>
</feature>
<feature type="domain" description="DUF2179" evidence="7">
    <location>
        <begin position="420"/>
        <end position="472"/>
    </location>
</feature>
<evidence type="ECO:0000313" key="8">
    <source>
        <dbReference type="EMBL" id="AYN65541.1"/>
    </source>
</evidence>
<dbReference type="Pfam" id="PF10035">
    <property type="entry name" value="DUF2179"/>
    <property type="match status" value="1"/>
</dbReference>
<evidence type="ECO:0000313" key="9">
    <source>
        <dbReference type="Proteomes" id="UP000029712"/>
    </source>
</evidence>
<keyword evidence="4 6" id="KW-1133">Transmembrane helix</keyword>
<evidence type="ECO:0000256" key="6">
    <source>
        <dbReference type="SAM" id="Phobius"/>
    </source>
</evidence>
<reference evidence="8 9" key="2">
    <citation type="submission" date="2018-10" db="EMBL/GenBank/DDBJ databases">
        <title>Detection and isolation of Mycoplasma hominis as a predominant microorganism from pelvic cavity of patient with salpingitis and tubo-ovarian abscess.</title>
        <authorList>
            <person name="Guschin A.E."/>
            <person name="Khayrullina G.A."/>
            <person name="Rakovskaya I.V."/>
            <person name="Shelenkov A.A."/>
            <person name="Shagin D.A."/>
        </authorList>
    </citation>
    <scope>NUCLEOTIDE SEQUENCE [LARGE SCALE GENOMIC DNA]</scope>
    <source>
        <strain evidence="9">TOA</strain>
    </source>
</reference>
<dbReference type="Pfam" id="PF02588">
    <property type="entry name" value="YitT_membrane"/>
    <property type="match status" value="1"/>
</dbReference>
<keyword evidence="5 6" id="KW-0472">Membrane</keyword>
<sequence length="480" mass="55101">MSLEDKKITKINKIILTKEQKHQRYLEKMKILNPQKINLINVWKKYPKKLFWMLVSAFLYNIAITVFLKKAATIASGTSSLSQIITFTAPATAQFYGLFYVLVNLPLMFIYWRLNPRTFMVITYYWMFFQLIVQCIFIEYQGRASNPIVNFINQRINLYDPIGQTFTNNGLTYKFYWDPYGFDTRVLNYINEGNYKNIFEYALSISTKTAWTGSSLSRDDLAIAKYLANLFKTNDLKMVFDNAKLIFEKSNSLSLTNIPSLLTGIDLVGGKNTKIYGIYNGQNWPILIYAILGGIMEGLASIVAWKQRGSIGGTSVISNYIAYKNKKPVGTVFLMVAICFSSCSTIVIGSLEYTRNIIGHTWDFSEFLVRIMGTAIYLLVFSMLVNKFYPKYKKVKIDIYTTKPELVAERFKQIGYVHSFNVFNGFGGYNHQDFGKIETIALYLEKESILEEVRSVDKKAWISISNIHGLIGSFDTSYVD</sequence>
<feature type="transmembrane region" description="Helical" evidence="6">
    <location>
        <begin position="119"/>
        <end position="140"/>
    </location>
</feature>
<name>A0A454CA00_METHO</name>
<dbReference type="InterPro" id="IPR003740">
    <property type="entry name" value="YitT"/>
</dbReference>
<evidence type="ECO:0000256" key="2">
    <source>
        <dbReference type="ARBA" id="ARBA00022475"/>
    </source>
</evidence>
<dbReference type="PANTHER" id="PTHR33545">
    <property type="entry name" value="UPF0750 MEMBRANE PROTEIN YITT-RELATED"/>
    <property type="match status" value="1"/>
</dbReference>
<keyword evidence="3 6" id="KW-0812">Transmembrane</keyword>
<keyword evidence="2" id="KW-1003">Cell membrane</keyword>
<evidence type="ECO:0000259" key="7">
    <source>
        <dbReference type="Pfam" id="PF10035"/>
    </source>
</evidence>
<gene>
    <name evidence="8" type="ORF">KN71_002465</name>
</gene>
<dbReference type="OrthoDB" id="401129at2"/>
<evidence type="ECO:0000256" key="4">
    <source>
        <dbReference type="ARBA" id="ARBA00022989"/>
    </source>
</evidence>
<dbReference type="InterPro" id="IPR051461">
    <property type="entry name" value="UPF0750_membrane"/>
</dbReference>
<dbReference type="InterPro" id="IPR019264">
    <property type="entry name" value="DUF2179"/>
</dbReference>
<feature type="transmembrane region" description="Helical" evidence="6">
    <location>
        <begin position="367"/>
        <end position="386"/>
    </location>
</feature>